<evidence type="ECO:0000313" key="2">
    <source>
        <dbReference type="Proteomes" id="UP000790709"/>
    </source>
</evidence>
<gene>
    <name evidence="1" type="ORF">BV22DRAFT_474630</name>
</gene>
<evidence type="ECO:0000313" key="1">
    <source>
        <dbReference type="EMBL" id="KAH7924917.1"/>
    </source>
</evidence>
<dbReference type="EMBL" id="MU266413">
    <property type="protein sequence ID" value="KAH7924917.1"/>
    <property type="molecule type" value="Genomic_DNA"/>
</dbReference>
<keyword evidence="2" id="KW-1185">Reference proteome</keyword>
<reference evidence="1" key="1">
    <citation type="journal article" date="2021" name="New Phytol.">
        <title>Evolutionary innovations through gain and loss of genes in the ectomycorrhizal Boletales.</title>
        <authorList>
            <person name="Wu G."/>
            <person name="Miyauchi S."/>
            <person name="Morin E."/>
            <person name="Kuo A."/>
            <person name="Drula E."/>
            <person name="Varga T."/>
            <person name="Kohler A."/>
            <person name="Feng B."/>
            <person name="Cao Y."/>
            <person name="Lipzen A."/>
            <person name="Daum C."/>
            <person name="Hundley H."/>
            <person name="Pangilinan J."/>
            <person name="Johnson J."/>
            <person name="Barry K."/>
            <person name="LaButti K."/>
            <person name="Ng V."/>
            <person name="Ahrendt S."/>
            <person name="Min B."/>
            <person name="Choi I.G."/>
            <person name="Park H."/>
            <person name="Plett J.M."/>
            <person name="Magnuson J."/>
            <person name="Spatafora J.W."/>
            <person name="Nagy L.G."/>
            <person name="Henrissat B."/>
            <person name="Grigoriev I.V."/>
            <person name="Yang Z.L."/>
            <person name="Xu J."/>
            <person name="Martin F.M."/>
        </authorList>
    </citation>
    <scope>NUCLEOTIDE SEQUENCE</scope>
    <source>
        <strain evidence="1">KUC20120723A-06</strain>
    </source>
</reference>
<protein>
    <submittedName>
        <fullName evidence="1">Uncharacterized protein</fullName>
    </submittedName>
</protein>
<name>A0ACB8BJC5_9AGAM</name>
<comment type="caution">
    <text evidence="1">The sequence shown here is derived from an EMBL/GenBank/DDBJ whole genome shotgun (WGS) entry which is preliminary data.</text>
</comment>
<sequence length="536" mass="58511">MQSVLSRQSVPEAVMGGVSFKDNFLVPQLNFCIALSISLMSSHEDHPQSGSSRDNRHQTSPPDPPLWPPSLPAGLSPFESEYLDMMPPFEGGNYQMSQGPSTPALDHVAHPLAFPEQHDFMTDHTAQFQAQQSAHYPSYSLEAGLQHGSQMFFPGSTFTQPGHPSDSSAFRSHNVITETPFATFSPFLDDTFGPIDSAGASVPLRQGLRPHQPVMATTPFLPPQAFSTQPSENFQIQPDIQNSPQLSPVTGLPISSEFSQTATRFSPSGAPPHTRFTTAMSSSPDRGAQHSTIAPVAPIARRWSPGPYHPDPASGTGAGTMLRHSPSSKRVWEADSQVERRVAARRSGSASAGSSSGAVGSPSGPISSTMYARGPIVPQGRYKPGNTLDHNMEGQKQAVIFNLENPREEGIPLADALARRFDRLENRSTPVLADVGSVTVSLRIEWPGYASWSGQISSKNWKKTRGPPTREAIAHKVAKHVRRFIEDRQNKQYENKWTKNWSVGQNGIELQDLVLVALRHVSAGSWQPELRLIRDI</sequence>
<organism evidence="1 2">
    <name type="scientific">Leucogyrophana mollusca</name>
    <dbReference type="NCBI Taxonomy" id="85980"/>
    <lineage>
        <taxon>Eukaryota</taxon>
        <taxon>Fungi</taxon>
        <taxon>Dikarya</taxon>
        <taxon>Basidiomycota</taxon>
        <taxon>Agaricomycotina</taxon>
        <taxon>Agaricomycetes</taxon>
        <taxon>Agaricomycetidae</taxon>
        <taxon>Boletales</taxon>
        <taxon>Boletales incertae sedis</taxon>
        <taxon>Leucogyrophana</taxon>
    </lineage>
</organism>
<accession>A0ACB8BJC5</accession>
<proteinExistence type="predicted"/>
<dbReference type="Proteomes" id="UP000790709">
    <property type="component" value="Unassembled WGS sequence"/>
</dbReference>